<sequence>MEHRYFLVYKPANMVSQFVSPHPVRLLGALNYAFPEGTHAVGRLDGDSEGLLILTTQKKVTRLLFQSEVPHRRTYLVLVKGQPGPEALRHLAMGVDIRVKGGQTYRTAPCEVEVLPAPPAGYLPNNVPAPVAPGTWLRLTLTEGKFRQVRKMVAALGYPCRRLIRVAIDGLELAGMQPGEVREVPETEFFRYLNLSECTPSL</sequence>
<keyword evidence="6" id="KW-1185">Reference proteome</keyword>
<organism evidence="5 6">
    <name type="scientific">Rhabdobacter roseus</name>
    <dbReference type="NCBI Taxonomy" id="1655419"/>
    <lineage>
        <taxon>Bacteria</taxon>
        <taxon>Pseudomonadati</taxon>
        <taxon>Bacteroidota</taxon>
        <taxon>Cytophagia</taxon>
        <taxon>Cytophagales</taxon>
        <taxon>Cytophagaceae</taxon>
        <taxon>Rhabdobacter</taxon>
    </lineage>
</organism>
<accession>A0A840TWJ1</accession>
<dbReference type="NCBIfam" id="TIGR00093">
    <property type="entry name" value="pseudouridine synthase"/>
    <property type="match status" value="1"/>
</dbReference>
<dbReference type="Gene3D" id="3.30.70.580">
    <property type="entry name" value="Pseudouridine synthase I, catalytic domain, N-terminal subdomain"/>
    <property type="match status" value="1"/>
</dbReference>
<dbReference type="InterPro" id="IPR006145">
    <property type="entry name" value="PsdUridine_synth_RsuA/RluA"/>
</dbReference>
<dbReference type="InterPro" id="IPR020094">
    <property type="entry name" value="TruA/RsuA/RluB/E/F_N"/>
</dbReference>
<evidence type="ECO:0000256" key="1">
    <source>
        <dbReference type="ARBA" id="ARBA00008348"/>
    </source>
</evidence>
<dbReference type="SUPFAM" id="SSF55120">
    <property type="entry name" value="Pseudouridine synthase"/>
    <property type="match status" value="1"/>
</dbReference>
<comment type="similarity">
    <text evidence="1 3">Belongs to the pseudouridine synthase RsuA family.</text>
</comment>
<dbReference type="EC" id="5.4.99.-" evidence="3"/>
<evidence type="ECO:0000259" key="4">
    <source>
        <dbReference type="Pfam" id="PF00849"/>
    </source>
</evidence>
<dbReference type="Proteomes" id="UP000557307">
    <property type="component" value="Unassembled WGS sequence"/>
</dbReference>
<dbReference type="Pfam" id="PF00849">
    <property type="entry name" value="PseudoU_synth_2"/>
    <property type="match status" value="1"/>
</dbReference>
<reference evidence="5 6" key="1">
    <citation type="submission" date="2020-08" db="EMBL/GenBank/DDBJ databases">
        <title>Genomic Encyclopedia of Type Strains, Phase IV (KMG-IV): sequencing the most valuable type-strain genomes for metagenomic binning, comparative biology and taxonomic classification.</title>
        <authorList>
            <person name="Goeker M."/>
        </authorList>
    </citation>
    <scope>NUCLEOTIDE SEQUENCE [LARGE SCALE GENOMIC DNA]</scope>
    <source>
        <strain evidence="5 6">DSM 105074</strain>
    </source>
</reference>
<evidence type="ECO:0000256" key="3">
    <source>
        <dbReference type="RuleBase" id="RU003887"/>
    </source>
</evidence>
<evidence type="ECO:0000256" key="2">
    <source>
        <dbReference type="ARBA" id="ARBA00023235"/>
    </source>
</evidence>
<dbReference type="PANTHER" id="PTHR47683">
    <property type="entry name" value="PSEUDOURIDINE SYNTHASE FAMILY PROTEIN-RELATED"/>
    <property type="match status" value="1"/>
</dbReference>
<dbReference type="GO" id="GO:0001522">
    <property type="term" value="P:pseudouridine synthesis"/>
    <property type="evidence" value="ECO:0007669"/>
    <property type="project" value="InterPro"/>
</dbReference>
<gene>
    <name evidence="5" type="ORF">HNQ92_005458</name>
</gene>
<dbReference type="GO" id="GO:0003723">
    <property type="term" value="F:RNA binding"/>
    <property type="evidence" value="ECO:0007669"/>
    <property type="project" value="InterPro"/>
</dbReference>
<dbReference type="InterPro" id="IPR042092">
    <property type="entry name" value="PsdUridine_s_RsuA/RluB/E/F_cat"/>
</dbReference>
<dbReference type="RefSeq" id="WP_246440896.1">
    <property type="nucleotide sequence ID" value="NZ_JACHGF010000015.1"/>
</dbReference>
<keyword evidence="2 3" id="KW-0413">Isomerase</keyword>
<dbReference type="GO" id="GO:0006364">
    <property type="term" value="P:rRNA processing"/>
    <property type="evidence" value="ECO:0007669"/>
    <property type="project" value="UniProtKB-ARBA"/>
</dbReference>
<dbReference type="InterPro" id="IPR018496">
    <property type="entry name" value="PsdUridine_synth_RsuA/RluB_CS"/>
</dbReference>
<dbReference type="EMBL" id="JACHGF010000015">
    <property type="protein sequence ID" value="MBB5287295.1"/>
    <property type="molecule type" value="Genomic_DNA"/>
</dbReference>
<dbReference type="PROSITE" id="PS01149">
    <property type="entry name" value="PSI_RSU"/>
    <property type="match status" value="1"/>
</dbReference>
<dbReference type="GO" id="GO:0140098">
    <property type="term" value="F:catalytic activity, acting on RNA"/>
    <property type="evidence" value="ECO:0007669"/>
    <property type="project" value="UniProtKB-ARBA"/>
</dbReference>
<feature type="domain" description="Pseudouridine synthase RsuA/RluA-like" evidence="4">
    <location>
        <begin position="5"/>
        <end position="155"/>
    </location>
</feature>
<evidence type="ECO:0000313" key="6">
    <source>
        <dbReference type="Proteomes" id="UP000557307"/>
    </source>
</evidence>
<protein>
    <recommendedName>
        <fullName evidence="3">Pseudouridine synthase</fullName>
        <ecNumber evidence="3">5.4.99.-</ecNumber>
    </recommendedName>
</protein>
<comment type="caution">
    <text evidence="5">The sequence shown here is derived from an EMBL/GenBank/DDBJ whole genome shotgun (WGS) entry which is preliminary data.</text>
</comment>
<dbReference type="PANTHER" id="PTHR47683:SF2">
    <property type="entry name" value="RNA-BINDING S4 DOMAIN-CONTAINING PROTEIN"/>
    <property type="match status" value="1"/>
</dbReference>
<dbReference type="InterPro" id="IPR000748">
    <property type="entry name" value="PsdUridine_synth_RsuA/RluB/E/F"/>
</dbReference>
<dbReference type="GO" id="GO:0009982">
    <property type="term" value="F:pseudouridine synthase activity"/>
    <property type="evidence" value="ECO:0007669"/>
    <property type="project" value="InterPro"/>
</dbReference>
<dbReference type="AlphaFoldDB" id="A0A840TWJ1"/>
<name>A0A840TWJ1_9BACT</name>
<dbReference type="Gene3D" id="3.30.70.1560">
    <property type="entry name" value="Alpha-L RNA-binding motif"/>
    <property type="match status" value="1"/>
</dbReference>
<evidence type="ECO:0000313" key="5">
    <source>
        <dbReference type="EMBL" id="MBB5287295.1"/>
    </source>
</evidence>
<dbReference type="InterPro" id="IPR020103">
    <property type="entry name" value="PsdUridine_synth_cat_dom_sf"/>
</dbReference>
<proteinExistence type="inferred from homology"/>
<dbReference type="InterPro" id="IPR050343">
    <property type="entry name" value="RsuA_PseudoU_synthase"/>
</dbReference>